<evidence type="ECO:0000313" key="1">
    <source>
        <dbReference type="EMBL" id="CEK77805.1"/>
    </source>
</evidence>
<sequence length="60" mass="6290">MTTVADSRATDKVDSLNAITEIGRTKVSGGDVDSASLSQRQGLGVKCGVARYDHYTGSRS</sequence>
<proteinExistence type="predicted"/>
<reference evidence="1" key="1">
    <citation type="submission" date="2014-12" db="EMBL/GenBank/DDBJ databases">
        <title>Insight into the proteome of Arion vulgaris.</title>
        <authorList>
            <person name="Aradska J."/>
            <person name="Bulat T."/>
            <person name="Smidak R."/>
            <person name="Sarate P."/>
            <person name="Gangsoo J."/>
            <person name="Sialana F."/>
            <person name="Bilban M."/>
            <person name="Lubec G."/>
        </authorList>
    </citation>
    <scope>NUCLEOTIDE SEQUENCE</scope>
    <source>
        <tissue evidence="1">Skin</tissue>
    </source>
</reference>
<accession>A0A0B7ACW3</accession>
<dbReference type="AlphaFoldDB" id="A0A0B7ACW3"/>
<gene>
    <name evidence="1" type="primary">ORF106733</name>
</gene>
<name>A0A0B7ACW3_9EUPU</name>
<protein>
    <submittedName>
        <fullName evidence="1">Uncharacterized protein</fullName>
    </submittedName>
</protein>
<dbReference type="EMBL" id="HACG01030940">
    <property type="protein sequence ID" value="CEK77805.1"/>
    <property type="molecule type" value="Transcribed_RNA"/>
</dbReference>
<organism evidence="1">
    <name type="scientific">Arion vulgaris</name>
    <dbReference type="NCBI Taxonomy" id="1028688"/>
    <lineage>
        <taxon>Eukaryota</taxon>
        <taxon>Metazoa</taxon>
        <taxon>Spiralia</taxon>
        <taxon>Lophotrochozoa</taxon>
        <taxon>Mollusca</taxon>
        <taxon>Gastropoda</taxon>
        <taxon>Heterobranchia</taxon>
        <taxon>Euthyneura</taxon>
        <taxon>Panpulmonata</taxon>
        <taxon>Eupulmonata</taxon>
        <taxon>Stylommatophora</taxon>
        <taxon>Helicina</taxon>
        <taxon>Arionoidea</taxon>
        <taxon>Arionidae</taxon>
        <taxon>Arion</taxon>
    </lineage>
</organism>